<evidence type="ECO:0000313" key="4">
    <source>
        <dbReference type="Proteomes" id="UP000663869"/>
    </source>
</evidence>
<organism evidence="2 4">
    <name type="scientific">Rotaria socialis</name>
    <dbReference type="NCBI Taxonomy" id="392032"/>
    <lineage>
        <taxon>Eukaryota</taxon>
        <taxon>Metazoa</taxon>
        <taxon>Spiralia</taxon>
        <taxon>Gnathifera</taxon>
        <taxon>Rotifera</taxon>
        <taxon>Eurotatoria</taxon>
        <taxon>Bdelloidea</taxon>
        <taxon>Philodinida</taxon>
        <taxon>Philodinidae</taxon>
        <taxon>Rotaria</taxon>
    </lineage>
</organism>
<dbReference type="Proteomes" id="UP000663862">
    <property type="component" value="Unassembled WGS sequence"/>
</dbReference>
<evidence type="ECO:0000313" key="2">
    <source>
        <dbReference type="EMBL" id="CAF3770642.1"/>
    </source>
</evidence>
<keyword evidence="1" id="KW-0812">Transmembrane</keyword>
<evidence type="ECO:0000256" key="1">
    <source>
        <dbReference type="SAM" id="Phobius"/>
    </source>
</evidence>
<name>A0A818ZKF8_9BILA</name>
<dbReference type="EMBL" id="CAJOBQ010003018">
    <property type="protein sequence ID" value="CAF4589905.1"/>
    <property type="molecule type" value="Genomic_DNA"/>
</dbReference>
<dbReference type="Proteomes" id="UP000663869">
    <property type="component" value="Unassembled WGS sequence"/>
</dbReference>
<keyword evidence="1" id="KW-0472">Membrane</keyword>
<evidence type="ECO:0000313" key="3">
    <source>
        <dbReference type="EMBL" id="CAF4589905.1"/>
    </source>
</evidence>
<accession>A0A818ZKF8</accession>
<sequence length="298" mass="35274">MDGSSKHANSLQSISRKSETSLIWRQSRTWTSASEQSQLNHVSDEMKNKSLLDAHRRQQTIDNENKYPSISLKRQQPANHSKRFIYPWIPTLERGGKQGDAWKNRKRRRGAFINISSCCCLSIAFGIVGLILLSALVAAIILLGLYRIRKNIFEEVYFFKWKSNHQEAQRLVKPPRQLRAHQQVQQLQRRLLQVQRQSLHPQQQLLQLQLRAQQVQQRLLRPQQQLLQLQLRAQQVQQRLLRPQQQVLQLQLRAQQVRQRPQQRAQRQQLQLRQVQQVALRQQRVAPQPQRRLLQVQQ</sequence>
<keyword evidence="1" id="KW-1133">Transmembrane helix</keyword>
<reference evidence="2" key="1">
    <citation type="submission" date="2021-02" db="EMBL/GenBank/DDBJ databases">
        <authorList>
            <person name="Nowell W R."/>
        </authorList>
    </citation>
    <scope>NUCLEOTIDE SEQUENCE</scope>
</reference>
<gene>
    <name evidence="2" type="ORF">FME351_LOCUS31931</name>
    <name evidence="3" type="ORF">TSG867_LOCUS27135</name>
</gene>
<comment type="caution">
    <text evidence="2">The sequence shown here is derived from an EMBL/GenBank/DDBJ whole genome shotgun (WGS) entry which is preliminary data.</text>
</comment>
<proteinExistence type="predicted"/>
<protein>
    <submittedName>
        <fullName evidence="2">Uncharacterized protein</fullName>
    </submittedName>
</protein>
<dbReference type="EMBL" id="CAJNYU010004559">
    <property type="protein sequence ID" value="CAF3770642.1"/>
    <property type="molecule type" value="Genomic_DNA"/>
</dbReference>
<dbReference type="AlphaFoldDB" id="A0A818ZKF8"/>
<feature type="transmembrane region" description="Helical" evidence="1">
    <location>
        <begin position="112"/>
        <end position="145"/>
    </location>
</feature>